<keyword evidence="6 7" id="KW-0472">Membrane</keyword>
<feature type="transmembrane region" description="Helical" evidence="7">
    <location>
        <begin position="28"/>
        <end position="48"/>
    </location>
</feature>
<feature type="transmembrane region" description="Helical" evidence="7">
    <location>
        <begin position="55"/>
        <end position="76"/>
    </location>
</feature>
<evidence type="ECO:0000256" key="3">
    <source>
        <dbReference type="ARBA" id="ARBA00022475"/>
    </source>
</evidence>
<dbReference type="AlphaFoldDB" id="A0A2A9D128"/>
<dbReference type="GO" id="GO:0005886">
    <property type="term" value="C:plasma membrane"/>
    <property type="evidence" value="ECO:0007669"/>
    <property type="project" value="UniProtKB-SubCell"/>
</dbReference>
<evidence type="ECO:0000256" key="1">
    <source>
        <dbReference type="ARBA" id="ARBA00004651"/>
    </source>
</evidence>
<sequence length="240" mass="25121">MSSLPEALHTVGWVIAEGVDVPAASGEVVRVLDLLGVAANAFLASVLARERRFDLVAFLVLGVAAGLGGGMIRDTLLQQGPPVALTDPAYLSVALGTAVVFYLIRVEARWWRGGIRIIDAVALGTWGAVGAQKAVLAGLHPLPAILLGTITAVGGGMVRDLLLQRTPIVFGGNTLYATSATAAAAVVVLADALAPEGYESVTVLLAAVIGGGLCLISYRRGWRLPEAREWRLRLRGRRVE</sequence>
<organism evidence="9 10">
    <name type="scientific">Serinibacter salmoneus</name>
    <dbReference type="NCBI Taxonomy" id="556530"/>
    <lineage>
        <taxon>Bacteria</taxon>
        <taxon>Bacillati</taxon>
        <taxon>Actinomycetota</taxon>
        <taxon>Actinomycetes</taxon>
        <taxon>Micrococcales</taxon>
        <taxon>Beutenbergiaceae</taxon>
        <taxon>Serinibacter</taxon>
    </lineage>
</organism>
<comment type="subcellular location">
    <subcellularLocation>
        <location evidence="1">Cell membrane</location>
        <topology evidence="1">Multi-pass membrane protein</topology>
    </subcellularLocation>
</comment>
<proteinExistence type="inferred from homology"/>
<feature type="transmembrane region" description="Helical" evidence="7">
    <location>
        <begin position="88"/>
        <end position="105"/>
    </location>
</feature>
<evidence type="ECO:0000259" key="8">
    <source>
        <dbReference type="Pfam" id="PF03458"/>
    </source>
</evidence>
<accession>A0A2A9D128</accession>
<comment type="similarity">
    <text evidence="2">Belongs to the UPF0126 family.</text>
</comment>
<feature type="domain" description="Glycine transporter" evidence="8">
    <location>
        <begin position="117"/>
        <end position="190"/>
    </location>
</feature>
<protein>
    <submittedName>
        <fullName evidence="9">Putative membrane protein YeiH</fullName>
    </submittedName>
</protein>
<evidence type="ECO:0000256" key="2">
    <source>
        <dbReference type="ARBA" id="ARBA00008193"/>
    </source>
</evidence>
<dbReference type="Proteomes" id="UP000224915">
    <property type="component" value="Unassembled WGS sequence"/>
</dbReference>
<feature type="transmembrane region" description="Helical" evidence="7">
    <location>
        <begin position="174"/>
        <end position="194"/>
    </location>
</feature>
<evidence type="ECO:0000313" key="10">
    <source>
        <dbReference type="Proteomes" id="UP000224915"/>
    </source>
</evidence>
<name>A0A2A9D128_9MICO</name>
<feature type="transmembrane region" description="Helical" evidence="7">
    <location>
        <begin position="200"/>
        <end position="218"/>
    </location>
</feature>
<evidence type="ECO:0000256" key="6">
    <source>
        <dbReference type="ARBA" id="ARBA00023136"/>
    </source>
</evidence>
<dbReference type="Pfam" id="PF03458">
    <property type="entry name" value="Gly_transporter"/>
    <property type="match status" value="2"/>
</dbReference>
<feature type="domain" description="Glycine transporter" evidence="8">
    <location>
        <begin position="31"/>
        <end position="104"/>
    </location>
</feature>
<keyword evidence="3" id="KW-1003">Cell membrane</keyword>
<comment type="caution">
    <text evidence="9">The sequence shown here is derived from an EMBL/GenBank/DDBJ whole genome shotgun (WGS) entry which is preliminary data.</text>
</comment>
<reference evidence="9 10" key="1">
    <citation type="submission" date="2017-10" db="EMBL/GenBank/DDBJ databases">
        <title>Sequencing the genomes of 1000 actinobacteria strains.</title>
        <authorList>
            <person name="Klenk H.-P."/>
        </authorList>
    </citation>
    <scope>NUCLEOTIDE SEQUENCE [LARGE SCALE GENOMIC DNA]</scope>
    <source>
        <strain evidence="9 10">DSM 21801</strain>
    </source>
</reference>
<feature type="transmembrane region" description="Helical" evidence="7">
    <location>
        <begin position="142"/>
        <end position="162"/>
    </location>
</feature>
<dbReference type="PANTHER" id="PTHR30506:SF3">
    <property type="entry name" value="UPF0126 INNER MEMBRANE PROTEIN YADS-RELATED"/>
    <property type="match status" value="1"/>
</dbReference>
<dbReference type="RefSeq" id="WP_245866784.1">
    <property type="nucleotide sequence ID" value="NZ_PDJD01000001.1"/>
</dbReference>
<dbReference type="InterPro" id="IPR005115">
    <property type="entry name" value="Gly_transporter"/>
</dbReference>
<gene>
    <name evidence="9" type="ORF">ATL40_1123</name>
</gene>
<evidence type="ECO:0000256" key="4">
    <source>
        <dbReference type="ARBA" id="ARBA00022692"/>
    </source>
</evidence>
<keyword evidence="4 7" id="KW-0812">Transmembrane</keyword>
<feature type="transmembrane region" description="Helical" evidence="7">
    <location>
        <begin position="117"/>
        <end position="136"/>
    </location>
</feature>
<dbReference type="PANTHER" id="PTHR30506">
    <property type="entry name" value="INNER MEMBRANE PROTEIN"/>
    <property type="match status" value="1"/>
</dbReference>
<evidence type="ECO:0000256" key="5">
    <source>
        <dbReference type="ARBA" id="ARBA00022989"/>
    </source>
</evidence>
<dbReference type="EMBL" id="PDJD01000001">
    <property type="protein sequence ID" value="PFG19559.1"/>
    <property type="molecule type" value="Genomic_DNA"/>
</dbReference>
<keyword evidence="5 7" id="KW-1133">Transmembrane helix</keyword>
<keyword evidence="10" id="KW-1185">Reference proteome</keyword>
<evidence type="ECO:0000256" key="7">
    <source>
        <dbReference type="SAM" id="Phobius"/>
    </source>
</evidence>
<evidence type="ECO:0000313" key="9">
    <source>
        <dbReference type="EMBL" id="PFG19559.1"/>
    </source>
</evidence>